<sequence>MAENVSDGPSQDDSGLRAWMLAWYDHAVSVGFVRPPFVLNDVTAERLEGYFRVGLTPAEGAEAFFGTAH</sequence>
<dbReference type="RefSeq" id="WP_201074231.1">
    <property type="nucleotide sequence ID" value="NZ_CAJNAS010000002.1"/>
</dbReference>
<dbReference type="EMBL" id="CAJNAS010000002">
    <property type="protein sequence ID" value="CAE6868701.1"/>
    <property type="molecule type" value="Genomic_DNA"/>
</dbReference>
<protein>
    <submittedName>
        <fullName evidence="1">Uncharacterized protein</fullName>
    </submittedName>
</protein>
<dbReference type="AlphaFoldDB" id="A0A9N8MT29"/>
<evidence type="ECO:0000313" key="2">
    <source>
        <dbReference type="Proteomes" id="UP000675121"/>
    </source>
</evidence>
<proteinExistence type="predicted"/>
<reference evidence="1" key="1">
    <citation type="submission" date="2021-02" db="EMBL/GenBank/DDBJ databases">
        <authorList>
            <person name="Vanwijnsberghe S."/>
        </authorList>
    </citation>
    <scope>NUCLEOTIDE SEQUENCE</scope>
    <source>
        <strain evidence="1">R-70211</strain>
    </source>
</reference>
<organism evidence="1 2">
    <name type="scientific">Paraburkholderia domus</name>
    <dbReference type="NCBI Taxonomy" id="2793075"/>
    <lineage>
        <taxon>Bacteria</taxon>
        <taxon>Pseudomonadati</taxon>
        <taxon>Pseudomonadota</taxon>
        <taxon>Betaproteobacteria</taxon>
        <taxon>Burkholderiales</taxon>
        <taxon>Burkholderiaceae</taxon>
        <taxon>Paraburkholderia</taxon>
    </lineage>
</organism>
<comment type="caution">
    <text evidence="1">The sequence shown here is derived from an EMBL/GenBank/DDBJ whole genome shotgun (WGS) entry which is preliminary data.</text>
</comment>
<dbReference type="Proteomes" id="UP000675121">
    <property type="component" value="Unassembled WGS sequence"/>
</dbReference>
<keyword evidence="2" id="KW-1185">Reference proteome</keyword>
<gene>
    <name evidence="1" type="ORF">R70211_01031</name>
</gene>
<evidence type="ECO:0000313" key="1">
    <source>
        <dbReference type="EMBL" id="CAE6868701.1"/>
    </source>
</evidence>
<name>A0A9N8MT29_9BURK</name>
<accession>A0A9N8MT29</accession>